<protein>
    <submittedName>
        <fullName evidence="2">Uncharacterized protein</fullName>
    </submittedName>
</protein>
<sequence>MKFALSATLLSLASLALSASVPPSQQCSQATRFGVASVSPNGTTLNADLFIQKISINVNFSCGIQQFNIVPKYLDYYLEVQEGNNGHQPPILLARREFKTGATSDSFTVKIPHGYFFPNAKNVVAIWNTYTTKGTDGSNVFVKGGVFVPININATV</sequence>
<dbReference type="Proteomes" id="UP000775547">
    <property type="component" value="Unassembled WGS sequence"/>
</dbReference>
<comment type="caution">
    <text evidence="2">The sequence shown here is derived from an EMBL/GenBank/DDBJ whole genome shotgun (WGS) entry which is preliminary data.</text>
</comment>
<organism evidence="2 3">
    <name type="scientific">Asterophora parasitica</name>
    <dbReference type="NCBI Taxonomy" id="117018"/>
    <lineage>
        <taxon>Eukaryota</taxon>
        <taxon>Fungi</taxon>
        <taxon>Dikarya</taxon>
        <taxon>Basidiomycota</taxon>
        <taxon>Agaricomycotina</taxon>
        <taxon>Agaricomycetes</taxon>
        <taxon>Agaricomycetidae</taxon>
        <taxon>Agaricales</taxon>
        <taxon>Tricholomatineae</taxon>
        <taxon>Lyophyllaceae</taxon>
        <taxon>Asterophora</taxon>
    </lineage>
</organism>
<feature type="signal peptide" evidence="1">
    <location>
        <begin position="1"/>
        <end position="18"/>
    </location>
</feature>
<dbReference type="OrthoDB" id="3043660at2759"/>
<feature type="chain" id="PRO_5040174353" evidence="1">
    <location>
        <begin position="19"/>
        <end position="156"/>
    </location>
</feature>
<keyword evidence="3" id="KW-1185">Reference proteome</keyword>
<reference evidence="2" key="2">
    <citation type="submission" date="2021-10" db="EMBL/GenBank/DDBJ databases">
        <title>Phylogenomics reveals ancestral predisposition of the termite-cultivated fungus Termitomyces towards a domesticated lifestyle.</title>
        <authorList>
            <person name="Auxier B."/>
            <person name="Grum-Grzhimaylo A."/>
            <person name="Cardenas M.E."/>
            <person name="Lodge J.D."/>
            <person name="Laessoe T."/>
            <person name="Pedersen O."/>
            <person name="Smith M.E."/>
            <person name="Kuyper T.W."/>
            <person name="Franco-Molano E.A."/>
            <person name="Baroni T.J."/>
            <person name="Aanen D.K."/>
        </authorList>
    </citation>
    <scope>NUCLEOTIDE SEQUENCE</scope>
    <source>
        <strain evidence="2">AP01</strain>
        <tissue evidence="2">Mycelium</tissue>
    </source>
</reference>
<keyword evidence="1" id="KW-0732">Signal</keyword>
<name>A0A9P7G305_9AGAR</name>
<dbReference type="AlphaFoldDB" id="A0A9P7G305"/>
<evidence type="ECO:0000256" key="1">
    <source>
        <dbReference type="SAM" id="SignalP"/>
    </source>
</evidence>
<reference evidence="2" key="1">
    <citation type="submission" date="2020-07" db="EMBL/GenBank/DDBJ databases">
        <authorList>
            <person name="Nieuwenhuis M."/>
            <person name="Van De Peppel L.J.J."/>
        </authorList>
    </citation>
    <scope>NUCLEOTIDE SEQUENCE</scope>
    <source>
        <strain evidence="2">AP01</strain>
        <tissue evidence="2">Mycelium</tissue>
    </source>
</reference>
<accession>A0A9P7G305</accession>
<evidence type="ECO:0000313" key="3">
    <source>
        <dbReference type="Proteomes" id="UP000775547"/>
    </source>
</evidence>
<dbReference type="EMBL" id="JABCKV010000222">
    <property type="protein sequence ID" value="KAG5642036.1"/>
    <property type="molecule type" value="Genomic_DNA"/>
</dbReference>
<evidence type="ECO:0000313" key="2">
    <source>
        <dbReference type="EMBL" id="KAG5642036.1"/>
    </source>
</evidence>
<gene>
    <name evidence="2" type="ORF">DXG03_003762</name>
</gene>
<proteinExistence type="predicted"/>